<dbReference type="InterPro" id="IPR013785">
    <property type="entry name" value="Aldolase_TIM"/>
</dbReference>
<dbReference type="PANTHER" id="PTHR10578:SF149">
    <property type="entry name" value="2-HYDROXYACID OXIDASE 2"/>
    <property type="match status" value="1"/>
</dbReference>
<sequence length="365" mass="40361">MNTFTCIDDYEKFALKVLTPSVRDYYKSGAGDEITLNWNKKLFKKYKIRPRVLRDVSNRDISTVILGNKISMPLGVAPTAMQKMAHPDGECANAKAAEKAGTIFIQSTISTCSIEEINNAAPNGIKWLQLYIYVDRNLTINLIKRAECAGYKAIALTVDTPFFGHRYADVKNKFSLPSHLKLANFDDIISQVNSDEKGSGLNKYAVDLFDDSLSWKDIIWLKSITKLPIILKGILRADDAILAVKYKVDGIIVSNHGARQLDGSTATIEVLEEIVNAVDGKIEVYLDGGIRNGTDVFRALALGAKMVFFGRPLLWGLAHSGEDGATAILELMKQDIDQTLALAGCKNIKDITRDMVIHESLCSRL</sequence>
<feature type="binding site" evidence="8">
    <location>
        <position position="232"/>
    </location>
    <ligand>
        <name>FMN</name>
        <dbReference type="ChEBI" id="CHEBI:58210"/>
    </ligand>
</feature>
<feature type="binding site" evidence="8">
    <location>
        <position position="259"/>
    </location>
    <ligand>
        <name>glyoxylate</name>
        <dbReference type="ChEBI" id="CHEBI:36655"/>
    </ligand>
</feature>
<dbReference type="EC" id="1.1.3.15" evidence="2"/>
<dbReference type="InterPro" id="IPR012133">
    <property type="entry name" value="Alpha-hydoxy_acid_DH_FMN"/>
</dbReference>
<dbReference type="EMBL" id="JACMRX010000001">
    <property type="protein sequence ID" value="KAF7997166.1"/>
    <property type="molecule type" value="Genomic_DNA"/>
</dbReference>
<reference evidence="10 11" key="1">
    <citation type="submission" date="2020-08" db="EMBL/GenBank/DDBJ databases">
        <title>Aphidius gifuensis genome sequencing and assembly.</title>
        <authorList>
            <person name="Du Z."/>
        </authorList>
    </citation>
    <scope>NUCLEOTIDE SEQUENCE [LARGE SCALE GENOMIC DNA]</scope>
    <source>
        <strain evidence="10">YNYX2018</strain>
        <tissue evidence="10">Adults</tissue>
    </source>
</reference>
<dbReference type="OrthoDB" id="25826at2759"/>
<evidence type="ECO:0000256" key="1">
    <source>
        <dbReference type="ARBA" id="ARBA00001917"/>
    </source>
</evidence>
<dbReference type="Proteomes" id="UP000639338">
    <property type="component" value="Unassembled WGS sequence"/>
</dbReference>
<evidence type="ECO:0000256" key="3">
    <source>
        <dbReference type="ARBA" id="ARBA00023002"/>
    </source>
</evidence>
<dbReference type="FunFam" id="3.20.20.70:FF:000056">
    <property type="entry name" value="hydroxyacid oxidase 2"/>
    <property type="match status" value="1"/>
</dbReference>
<dbReference type="GO" id="GO:0001561">
    <property type="term" value="P:fatty acid alpha-oxidation"/>
    <property type="evidence" value="ECO:0007669"/>
    <property type="project" value="TreeGrafter"/>
</dbReference>
<organism evidence="10 11">
    <name type="scientific">Aphidius gifuensis</name>
    <name type="common">Parasitoid wasp</name>
    <dbReference type="NCBI Taxonomy" id="684658"/>
    <lineage>
        <taxon>Eukaryota</taxon>
        <taxon>Metazoa</taxon>
        <taxon>Ecdysozoa</taxon>
        <taxon>Arthropoda</taxon>
        <taxon>Hexapoda</taxon>
        <taxon>Insecta</taxon>
        <taxon>Pterygota</taxon>
        <taxon>Neoptera</taxon>
        <taxon>Endopterygota</taxon>
        <taxon>Hymenoptera</taxon>
        <taxon>Apocrita</taxon>
        <taxon>Ichneumonoidea</taxon>
        <taxon>Braconidae</taxon>
        <taxon>Aphidiinae</taxon>
        <taxon>Aphidius</taxon>
    </lineage>
</organism>
<comment type="catalytic activity">
    <reaction evidence="6">
        <text>2-hydroxyoctanoate + O2 = 2-oxooctanoate + H2O2</text>
        <dbReference type="Rhea" id="RHEA:67940"/>
        <dbReference type="ChEBI" id="CHEBI:15379"/>
        <dbReference type="ChEBI" id="CHEBI:16240"/>
        <dbReference type="ChEBI" id="CHEBI:133514"/>
        <dbReference type="ChEBI" id="CHEBI:176689"/>
    </reaction>
    <physiologicalReaction direction="left-to-right" evidence="6">
        <dbReference type="Rhea" id="RHEA:67941"/>
    </physiologicalReaction>
</comment>
<feature type="binding site" evidence="8">
    <location>
        <position position="166"/>
    </location>
    <ligand>
        <name>glyoxylate</name>
        <dbReference type="ChEBI" id="CHEBI:36655"/>
    </ligand>
</feature>
<dbReference type="PROSITE" id="PS51349">
    <property type="entry name" value="FMN_HYDROXY_ACID_DH_2"/>
    <property type="match status" value="1"/>
</dbReference>
<feature type="domain" description="FMN hydroxy acid dehydrogenase" evidence="9">
    <location>
        <begin position="1"/>
        <end position="361"/>
    </location>
</feature>
<feature type="active site" description="Proton acceptor" evidence="7">
    <location>
        <position position="256"/>
    </location>
</feature>
<feature type="binding site" evidence="8">
    <location>
        <begin position="310"/>
        <end position="311"/>
    </location>
    <ligand>
        <name>FMN</name>
        <dbReference type="ChEBI" id="CHEBI:58210"/>
    </ligand>
</feature>
<comment type="caution">
    <text evidence="10">The sequence shown here is derived from an EMBL/GenBank/DDBJ whole genome shotgun (WGS) entry which is preliminary data.</text>
</comment>
<dbReference type="InterPro" id="IPR037396">
    <property type="entry name" value="FMN_HAD"/>
</dbReference>
<dbReference type="Pfam" id="PF01070">
    <property type="entry name" value="FMN_dh"/>
    <property type="match status" value="1"/>
</dbReference>
<name>A0A834Y1Z0_APHGI</name>
<feature type="binding site" evidence="8">
    <location>
        <position position="129"/>
    </location>
    <ligand>
        <name>FMN</name>
        <dbReference type="ChEBI" id="CHEBI:58210"/>
    </ligand>
</feature>
<proteinExistence type="inferred from homology"/>
<dbReference type="PANTHER" id="PTHR10578">
    <property type="entry name" value="S -2-HYDROXY-ACID OXIDASE-RELATED"/>
    <property type="match status" value="1"/>
</dbReference>
<evidence type="ECO:0000313" key="11">
    <source>
        <dbReference type="Proteomes" id="UP000639338"/>
    </source>
</evidence>
<comment type="similarity">
    <text evidence="4">Belongs to the FMN-dependent alpha-hydroxy acid dehydrogenase family.</text>
</comment>
<keyword evidence="8" id="KW-0285">Flavoprotein</keyword>
<keyword evidence="11" id="KW-1185">Reference proteome</keyword>
<evidence type="ECO:0000259" key="9">
    <source>
        <dbReference type="PROSITE" id="PS51349"/>
    </source>
</evidence>
<dbReference type="PROSITE" id="PS00557">
    <property type="entry name" value="FMN_HYDROXY_ACID_DH_1"/>
    <property type="match status" value="1"/>
</dbReference>
<evidence type="ECO:0000256" key="5">
    <source>
        <dbReference type="ARBA" id="ARBA00029325"/>
    </source>
</evidence>
<keyword evidence="8" id="KW-0288">FMN</keyword>
<feature type="binding site" evidence="8">
    <location>
        <position position="107"/>
    </location>
    <ligand>
        <name>FMN</name>
        <dbReference type="ChEBI" id="CHEBI:58210"/>
    </ligand>
</feature>
<dbReference type="SUPFAM" id="SSF51395">
    <property type="entry name" value="FMN-linked oxidoreductases"/>
    <property type="match status" value="1"/>
</dbReference>
<dbReference type="Gene3D" id="3.20.20.70">
    <property type="entry name" value="Aldolase class I"/>
    <property type="match status" value="1"/>
</dbReference>
<feature type="binding site" evidence="8">
    <location>
        <position position="254"/>
    </location>
    <ligand>
        <name>FMN</name>
        <dbReference type="ChEBI" id="CHEBI:58210"/>
    </ligand>
</feature>
<evidence type="ECO:0000256" key="2">
    <source>
        <dbReference type="ARBA" id="ARBA00013087"/>
    </source>
</evidence>
<dbReference type="PIRSF" id="PIRSF000138">
    <property type="entry name" value="Al-hdrx_acd_dh"/>
    <property type="match status" value="1"/>
</dbReference>
<protein>
    <recommendedName>
        <fullName evidence="2">(S)-2-hydroxy-acid oxidase</fullName>
        <ecNumber evidence="2">1.1.3.15</ecNumber>
    </recommendedName>
</protein>
<evidence type="ECO:0000256" key="7">
    <source>
        <dbReference type="PIRSR" id="PIRSR000138-1"/>
    </source>
</evidence>
<feature type="binding site" evidence="8">
    <location>
        <begin position="78"/>
        <end position="80"/>
    </location>
    <ligand>
        <name>FMN</name>
        <dbReference type="ChEBI" id="CHEBI:58210"/>
    </ligand>
</feature>
<dbReference type="GO" id="GO:0003973">
    <property type="term" value="F:(S)-2-hydroxy-acid oxidase activity"/>
    <property type="evidence" value="ECO:0007669"/>
    <property type="project" value="UniProtKB-EC"/>
</dbReference>
<evidence type="ECO:0000256" key="8">
    <source>
        <dbReference type="PIRSR" id="PIRSR000138-2"/>
    </source>
</evidence>
<evidence type="ECO:0000256" key="6">
    <source>
        <dbReference type="ARBA" id="ARBA00029327"/>
    </source>
</evidence>
<feature type="binding site" evidence="8">
    <location>
        <position position="256"/>
    </location>
    <ligand>
        <name>glyoxylate</name>
        <dbReference type="ChEBI" id="CHEBI:36655"/>
    </ligand>
</feature>
<dbReference type="GO" id="GO:0005782">
    <property type="term" value="C:peroxisomal matrix"/>
    <property type="evidence" value="ECO:0007669"/>
    <property type="project" value="TreeGrafter"/>
</dbReference>
<dbReference type="InterPro" id="IPR008259">
    <property type="entry name" value="FMN_hydac_DH_AS"/>
</dbReference>
<keyword evidence="3" id="KW-0560">Oxidoreductase</keyword>
<dbReference type="CDD" id="cd02809">
    <property type="entry name" value="alpha_hydroxyacid_oxid_FMN"/>
    <property type="match status" value="1"/>
</dbReference>
<feature type="binding site" evidence="8">
    <location>
        <begin position="287"/>
        <end position="291"/>
    </location>
    <ligand>
        <name>FMN</name>
        <dbReference type="ChEBI" id="CHEBI:58210"/>
    </ligand>
</feature>
<dbReference type="AlphaFoldDB" id="A0A834Y1Z0"/>
<accession>A0A834Y1Z0</accession>
<feature type="binding site" evidence="8">
    <location>
        <position position="131"/>
    </location>
    <ligand>
        <name>glyoxylate</name>
        <dbReference type="ChEBI" id="CHEBI:36655"/>
    </ligand>
</feature>
<evidence type="ECO:0000256" key="4">
    <source>
        <dbReference type="ARBA" id="ARBA00024042"/>
    </source>
</evidence>
<dbReference type="InterPro" id="IPR000262">
    <property type="entry name" value="FMN-dep_DH"/>
</dbReference>
<dbReference type="GO" id="GO:0010181">
    <property type="term" value="F:FMN binding"/>
    <property type="evidence" value="ECO:0007669"/>
    <property type="project" value="InterPro"/>
</dbReference>
<comment type="catalytic activity">
    <reaction evidence="5">
        <text>a (2S)-2-hydroxycarboxylate + O2 = a 2-oxocarboxylate + H2O2</text>
        <dbReference type="Rhea" id="RHEA:16789"/>
        <dbReference type="ChEBI" id="CHEBI:15379"/>
        <dbReference type="ChEBI" id="CHEBI:16240"/>
        <dbReference type="ChEBI" id="CHEBI:35179"/>
        <dbReference type="ChEBI" id="CHEBI:58123"/>
        <dbReference type="EC" id="1.1.3.15"/>
    </reaction>
    <physiologicalReaction direction="left-to-right" evidence="5">
        <dbReference type="Rhea" id="RHEA:16790"/>
    </physiologicalReaction>
</comment>
<evidence type="ECO:0000313" key="10">
    <source>
        <dbReference type="EMBL" id="KAF7997166.1"/>
    </source>
</evidence>
<feature type="binding site" evidence="8">
    <location>
        <position position="25"/>
    </location>
    <ligand>
        <name>glyoxylate</name>
        <dbReference type="ChEBI" id="CHEBI:36655"/>
    </ligand>
</feature>
<feature type="binding site" evidence="8">
    <location>
        <position position="157"/>
    </location>
    <ligand>
        <name>FMN</name>
        <dbReference type="ChEBI" id="CHEBI:58210"/>
    </ligand>
</feature>
<comment type="cofactor">
    <cofactor evidence="1">
        <name>FMN</name>
        <dbReference type="ChEBI" id="CHEBI:58210"/>
    </cofactor>
</comment>
<gene>
    <name evidence="10" type="ORF">HCN44_005443</name>
</gene>